<dbReference type="Pfam" id="PF04199">
    <property type="entry name" value="Cyclase"/>
    <property type="match status" value="1"/>
</dbReference>
<keyword evidence="2" id="KW-1185">Reference proteome</keyword>
<sequence>MNQVSREEAAKSTNTASREIIYLISRVEKSLFLPPIHNQKLGETMIETYVQNGVKTTLIDLSNDTSSFEPNPHHIQYFDHQHGISVSNHLLGLNESHWPEGKAWAVEEVKLSTHAGTHVDAPYHYGPTVGDQPAKTIDQVPLRWCYGDGVVLNMTHKGKGEGITIDDIQTELTRIRYELKPYDIVLIRTDTSKRYNEAHYDLSHPGLLASSTEWLIDQGVRLIGIDAWGLDRPFDVMAQEAKQGKTQFWEAHLVGQKKEYCQIEKLCNLDKIPVSHGFKVAAFPINIQNASAGWSRVVAILEENV</sequence>
<proteinExistence type="predicted"/>
<organism evidence="1 2">
    <name type="scientific">Laceyella sediminis</name>
    <dbReference type="NCBI Taxonomy" id="573074"/>
    <lineage>
        <taxon>Bacteria</taxon>
        <taxon>Bacillati</taxon>
        <taxon>Bacillota</taxon>
        <taxon>Bacilli</taxon>
        <taxon>Bacillales</taxon>
        <taxon>Thermoactinomycetaceae</taxon>
        <taxon>Laceyella</taxon>
    </lineage>
</organism>
<dbReference type="PANTHER" id="PTHR31118">
    <property type="entry name" value="CYCLASE-LIKE PROTEIN 2"/>
    <property type="match status" value="1"/>
</dbReference>
<protein>
    <submittedName>
        <fullName evidence="1">Kynurenine formamidase</fullName>
    </submittedName>
</protein>
<gene>
    <name evidence="1" type="ORF">CLV36_11458</name>
</gene>
<dbReference type="Proteomes" id="UP000238836">
    <property type="component" value="Unassembled WGS sequence"/>
</dbReference>
<evidence type="ECO:0000313" key="2">
    <source>
        <dbReference type="Proteomes" id="UP000238836"/>
    </source>
</evidence>
<name>A0ABX5EKM1_9BACL</name>
<dbReference type="EMBL" id="PVTZ01000014">
    <property type="protein sequence ID" value="PRZ12394.1"/>
    <property type="molecule type" value="Genomic_DNA"/>
</dbReference>
<dbReference type="InterPro" id="IPR007325">
    <property type="entry name" value="KFase/CYL"/>
</dbReference>
<evidence type="ECO:0000313" key="1">
    <source>
        <dbReference type="EMBL" id="PRZ12394.1"/>
    </source>
</evidence>
<accession>A0ABX5EKM1</accession>
<dbReference type="PANTHER" id="PTHR31118:SF12">
    <property type="entry name" value="CYCLASE-LIKE PROTEIN 2"/>
    <property type="match status" value="1"/>
</dbReference>
<dbReference type="Gene3D" id="3.50.30.50">
    <property type="entry name" value="Putative cyclase"/>
    <property type="match status" value="1"/>
</dbReference>
<dbReference type="SUPFAM" id="SSF102198">
    <property type="entry name" value="Putative cyclase"/>
    <property type="match status" value="1"/>
</dbReference>
<comment type="caution">
    <text evidence="1">The sequence shown here is derived from an EMBL/GenBank/DDBJ whole genome shotgun (WGS) entry which is preliminary data.</text>
</comment>
<reference evidence="1 2" key="1">
    <citation type="submission" date="2018-03" db="EMBL/GenBank/DDBJ databases">
        <title>Genomic Encyclopedia of Archaeal and Bacterial Type Strains, Phase II (KMG-II): from individual species to whole genera.</title>
        <authorList>
            <person name="Goeker M."/>
        </authorList>
    </citation>
    <scope>NUCLEOTIDE SEQUENCE [LARGE SCALE GENOMIC DNA]</scope>
    <source>
        <strain evidence="1 2">RHA1</strain>
    </source>
</reference>
<dbReference type="InterPro" id="IPR037175">
    <property type="entry name" value="KFase_sf"/>
</dbReference>